<organism evidence="10 11">
    <name type="scientific">Draconibacterium aestuarii</name>
    <dbReference type="NCBI Taxonomy" id="2998507"/>
    <lineage>
        <taxon>Bacteria</taxon>
        <taxon>Pseudomonadati</taxon>
        <taxon>Bacteroidota</taxon>
        <taxon>Bacteroidia</taxon>
        <taxon>Marinilabiliales</taxon>
        <taxon>Prolixibacteraceae</taxon>
        <taxon>Draconibacterium</taxon>
    </lineage>
</organism>
<keyword evidence="6 7" id="KW-0482">Metalloprotease</keyword>
<evidence type="ECO:0000256" key="4">
    <source>
        <dbReference type="ARBA" id="ARBA00022801"/>
    </source>
</evidence>
<dbReference type="Gene3D" id="3.40.390.10">
    <property type="entry name" value="Collagenase (Catalytic Domain)"/>
    <property type="match status" value="1"/>
</dbReference>
<gene>
    <name evidence="10" type="ORF">OU798_04195</name>
</gene>
<dbReference type="Gene3D" id="1.10.1370.10">
    <property type="entry name" value="Neurolysin, domain 3"/>
    <property type="match status" value="1"/>
</dbReference>
<feature type="domain" description="Peptidase M3A/M3B catalytic" evidence="9">
    <location>
        <begin position="256"/>
        <end position="705"/>
    </location>
</feature>
<dbReference type="AlphaFoldDB" id="A0A9X3FBJ2"/>
<evidence type="ECO:0000313" key="10">
    <source>
        <dbReference type="EMBL" id="MCY1719528.1"/>
    </source>
</evidence>
<evidence type="ECO:0000256" key="8">
    <source>
        <dbReference type="SAM" id="SignalP"/>
    </source>
</evidence>
<keyword evidence="3 7" id="KW-0479">Metal-binding</keyword>
<feature type="signal peptide" evidence="8">
    <location>
        <begin position="1"/>
        <end position="23"/>
    </location>
</feature>
<proteinExistence type="inferred from homology"/>
<dbReference type="InterPro" id="IPR045090">
    <property type="entry name" value="Pept_M3A_M3B"/>
</dbReference>
<dbReference type="GO" id="GO:0006508">
    <property type="term" value="P:proteolysis"/>
    <property type="evidence" value="ECO:0007669"/>
    <property type="project" value="UniProtKB-KW"/>
</dbReference>
<dbReference type="InterPro" id="IPR024077">
    <property type="entry name" value="Neurolysin/TOP_dom2"/>
</dbReference>
<accession>A0A9X3FBJ2</accession>
<reference evidence="10" key="1">
    <citation type="submission" date="2022-11" db="EMBL/GenBank/DDBJ databases">
        <title>Marilongibacter aestuarii gen. nov., sp. nov., isolated from tidal flat sediment.</title>
        <authorList>
            <person name="Jiayan W."/>
        </authorList>
    </citation>
    <scope>NUCLEOTIDE SEQUENCE</scope>
    <source>
        <strain evidence="10">Z1-6</strain>
    </source>
</reference>
<dbReference type="InterPro" id="IPR024079">
    <property type="entry name" value="MetalloPept_cat_dom_sf"/>
</dbReference>
<dbReference type="SUPFAM" id="SSF55486">
    <property type="entry name" value="Metalloproteases ('zincins'), catalytic domain"/>
    <property type="match status" value="1"/>
</dbReference>
<evidence type="ECO:0000256" key="7">
    <source>
        <dbReference type="RuleBase" id="RU003435"/>
    </source>
</evidence>
<protein>
    <submittedName>
        <fullName evidence="10">M3 family metallopeptidase</fullName>
    </submittedName>
</protein>
<evidence type="ECO:0000256" key="1">
    <source>
        <dbReference type="ARBA" id="ARBA00006040"/>
    </source>
</evidence>
<evidence type="ECO:0000256" key="6">
    <source>
        <dbReference type="ARBA" id="ARBA00023049"/>
    </source>
</evidence>
<name>A0A9X3FBJ2_9BACT</name>
<keyword evidence="8" id="KW-0732">Signal</keyword>
<dbReference type="PANTHER" id="PTHR43660">
    <property type="entry name" value="DIPEPTIDYL CARBOXYPEPTIDASE"/>
    <property type="match status" value="1"/>
</dbReference>
<comment type="caution">
    <text evidence="10">The sequence shown here is derived from an EMBL/GenBank/DDBJ whole genome shotgun (WGS) entry which is preliminary data.</text>
</comment>
<keyword evidence="4 7" id="KW-0378">Hydrolase</keyword>
<dbReference type="RefSeq" id="WP_343331866.1">
    <property type="nucleotide sequence ID" value="NZ_JAPOHD010000008.1"/>
</dbReference>
<dbReference type="FunFam" id="3.40.390.10:FF:000009">
    <property type="entry name" value="Oligopeptidase A"/>
    <property type="match status" value="1"/>
</dbReference>
<dbReference type="PROSITE" id="PS51257">
    <property type="entry name" value="PROKAR_LIPOPROTEIN"/>
    <property type="match status" value="1"/>
</dbReference>
<keyword evidence="11" id="KW-1185">Reference proteome</keyword>
<evidence type="ECO:0000256" key="2">
    <source>
        <dbReference type="ARBA" id="ARBA00022670"/>
    </source>
</evidence>
<evidence type="ECO:0000313" key="11">
    <source>
        <dbReference type="Proteomes" id="UP001145087"/>
    </source>
</evidence>
<feature type="chain" id="PRO_5040864928" evidence="8">
    <location>
        <begin position="24"/>
        <end position="707"/>
    </location>
</feature>
<dbReference type="GO" id="GO:0004222">
    <property type="term" value="F:metalloendopeptidase activity"/>
    <property type="evidence" value="ECO:0007669"/>
    <property type="project" value="InterPro"/>
</dbReference>
<keyword evidence="2 7" id="KW-0645">Protease</keyword>
<dbReference type="Pfam" id="PF01432">
    <property type="entry name" value="Peptidase_M3"/>
    <property type="match status" value="1"/>
</dbReference>
<dbReference type="PANTHER" id="PTHR43660:SF1">
    <property type="entry name" value="DIPEPTIDYL CARBOXYPEPTIDASE"/>
    <property type="match status" value="1"/>
</dbReference>
<comment type="cofactor">
    <cofactor evidence="7">
        <name>Zn(2+)</name>
        <dbReference type="ChEBI" id="CHEBI:29105"/>
    </cofactor>
    <text evidence="7">Binds 1 zinc ion.</text>
</comment>
<dbReference type="GO" id="GO:0005829">
    <property type="term" value="C:cytosol"/>
    <property type="evidence" value="ECO:0007669"/>
    <property type="project" value="TreeGrafter"/>
</dbReference>
<dbReference type="CDD" id="cd06456">
    <property type="entry name" value="M3A_DCP"/>
    <property type="match status" value="1"/>
</dbReference>
<comment type="similarity">
    <text evidence="1 7">Belongs to the peptidase M3 family.</text>
</comment>
<evidence type="ECO:0000256" key="5">
    <source>
        <dbReference type="ARBA" id="ARBA00022833"/>
    </source>
</evidence>
<dbReference type="GO" id="GO:0046872">
    <property type="term" value="F:metal ion binding"/>
    <property type="evidence" value="ECO:0007669"/>
    <property type="project" value="UniProtKB-UniRule"/>
</dbReference>
<dbReference type="InterPro" id="IPR001567">
    <property type="entry name" value="Pept_M3A_M3B_dom"/>
</dbReference>
<dbReference type="GO" id="GO:0004180">
    <property type="term" value="F:carboxypeptidase activity"/>
    <property type="evidence" value="ECO:0007669"/>
    <property type="project" value="TreeGrafter"/>
</dbReference>
<evidence type="ECO:0000256" key="3">
    <source>
        <dbReference type="ARBA" id="ARBA00022723"/>
    </source>
</evidence>
<dbReference type="Gene3D" id="1.10.1370.40">
    <property type="match status" value="1"/>
</dbReference>
<dbReference type="InterPro" id="IPR034005">
    <property type="entry name" value="M3A_DCP"/>
</dbReference>
<keyword evidence="5 7" id="KW-0862">Zinc</keyword>
<dbReference type="Proteomes" id="UP001145087">
    <property type="component" value="Unassembled WGS sequence"/>
</dbReference>
<evidence type="ECO:0000259" key="9">
    <source>
        <dbReference type="Pfam" id="PF01432"/>
    </source>
</evidence>
<sequence length="707" mass="79874">MMKKLLFFVFVAGLALSSCQTQKNESNSDMENPFFVEWNTPFGVPPFDKIKDEHFRTAIAEGIRLEKAEIDAIVNNPEAPTFENTLEALDKTGTFLGRVYSVFSNLSSAHTNDSIQAIEKDIEPQLSAHHDDINLNEGLFKRVKAIYEQRESLDLSAEQARLLEKRYKTFVRGGAELPADKKARMREINGELATLSVQFGEHVLKDNNAFKLVIEDETELEGLPASAVSAAAATAKEEGMEGKWVFTISRPSLYPFLTYSTNRAYREKLYKGYIMKGDNSNEFDNNKIVARMAELRSERAKFFGYNNHAEYILAENMAKTPDNVYDILTKVWDKALPVAKQEVGDMQAIANKEGNNIKIEGWDWWYYAEKVRQEKYALSEEDVKPYFEVNNVQQGIFTLANKLWGITFAERTDLPKYHKDGKVFEVKEADGSTIGIFYTDYFARPSKRGGAWMSSFRKQEVKDGENVLPVITNVCNFPAPTDDTPSLLSLDQVTTMFHEFGHGLHGLLSNCQFNTLSGTSVARDFVELPSQIMENWAFEPEMLNLYAKHYKTGEVIPAELVEKINNAAHFNQGFATIEFLAAGLLDMDYHTLNNADANMDVRAFEKASMDKYGLIPEIAPRYRSTYFQHIFSGGYSSGYYAYLWAEVLDKDAFEAFKGKGLFDKATAASLRENILSKGGSDDPMKLYIQFRGQEPGIGPLLKGRGLL</sequence>
<dbReference type="EMBL" id="JAPOHD010000008">
    <property type="protein sequence ID" value="MCY1719528.1"/>
    <property type="molecule type" value="Genomic_DNA"/>
</dbReference>